<dbReference type="PATRIC" id="fig|279058.18.peg.2999"/>
<dbReference type="PANTHER" id="PTHR10545:SF29">
    <property type="entry name" value="GH14572P-RELATED"/>
    <property type="match status" value="1"/>
</dbReference>
<dbReference type="AlphaFoldDB" id="A0A127QL30"/>
<organism evidence="4 5">
    <name type="scientific">Collimonas arenae</name>
    <dbReference type="NCBI Taxonomy" id="279058"/>
    <lineage>
        <taxon>Bacteria</taxon>
        <taxon>Pseudomonadati</taxon>
        <taxon>Pseudomonadota</taxon>
        <taxon>Betaproteobacteria</taxon>
        <taxon>Burkholderiales</taxon>
        <taxon>Oxalobacteraceae</taxon>
        <taxon>Collimonas</taxon>
    </lineage>
</organism>
<dbReference type="InterPro" id="IPR016181">
    <property type="entry name" value="Acyl_CoA_acyltransferase"/>
</dbReference>
<evidence type="ECO:0000313" key="4">
    <source>
        <dbReference type="EMBL" id="AMP10759.1"/>
    </source>
</evidence>
<dbReference type="GO" id="GO:0008080">
    <property type="term" value="F:N-acetyltransferase activity"/>
    <property type="evidence" value="ECO:0007669"/>
    <property type="project" value="TreeGrafter"/>
</dbReference>
<evidence type="ECO:0000256" key="2">
    <source>
        <dbReference type="ARBA" id="ARBA00023315"/>
    </source>
</evidence>
<sequence>MNMMKIEDMTQICNADLSHPQHAEAIVSLLNGYAMDPMGGGQPLSAFAKENLVATLARRSDIHVVLAFVDDEPAGLAICIEGFSTFACQPLLNIHDLTVAGKFRGRGISRLLIRQVEQVALGLGCCKITLEVLSGNQPARALYQSTGFVGYELNPAMGQAVLLQKKL</sequence>
<dbReference type="Gene3D" id="3.40.630.30">
    <property type="match status" value="1"/>
</dbReference>
<gene>
    <name evidence="4" type="ORF">CAter282_3046</name>
</gene>
<dbReference type="InterPro" id="IPR000182">
    <property type="entry name" value="GNAT_dom"/>
</dbReference>
<dbReference type="PROSITE" id="PS51186">
    <property type="entry name" value="GNAT"/>
    <property type="match status" value="1"/>
</dbReference>
<evidence type="ECO:0000259" key="3">
    <source>
        <dbReference type="PROSITE" id="PS51186"/>
    </source>
</evidence>
<dbReference type="Proteomes" id="UP000071778">
    <property type="component" value="Chromosome"/>
</dbReference>
<dbReference type="CDD" id="cd04301">
    <property type="entry name" value="NAT_SF"/>
    <property type="match status" value="1"/>
</dbReference>
<keyword evidence="2" id="KW-0012">Acyltransferase</keyword>
<feature type="domain" description="N-acetyltransferase" evidence="3">
    <location>
        <begin position="4"/>
        <end position="167"/>
    </location>
</feature>
<dbReference type="Pfam" id="PF00583">
    <property type="entry name" value="Acetyltransf_1"/>
    <property type="match status" value="1"/>
</dbReference>
<dbReference type="EMBL" id="CP013235">
    <property type="protein sequence ID" value="AMP10759.1"/>
    <property type="molecule type" value="Genomic_DNA"/>
</dbReference>
<dbReference type="SUPFAM" id="SSF55729">
    <property type="entry name" value="Acyl-CoA N-acyltransferases (Nat)"/>
    <property type="match status" value="1"/>
</dbReference>
<reference evidence="4 5" key="1">
    <citation type="submission" date="2015-11" db="EMBL/GenBank/DDBJ databases">
        <title>Exploring the genomic traits of fungus-feeding bacterial genus Collimonas.</title>
        <authorList>
            <person name="Song C."/>
            <person name="Schmidt R."/>
            <person name="de Jager V."/>
            <person name="Krzyzanowska D."/>
            <person name="Jongedijk E."/>
            <person name="Cankar K."/>
            <person name="Beekwilder J."/>
            <person name="van Veen A."/>
            <person name="de Boer W."/>
            <person name="van Veen J.A."/>
            <person name="Garbeva P."/>
        </authorList>
    </citation>
    <scope>NUCLEOTIDE SEQUENCE [LARGE SCALE GENOMIC DNA]</scope>
    <source>
        <strain evidence="4 5">Ter282</strain>
    </source>
</reference>
<evidence type="ECO:0000256" key="1">
    <source>
        <dbReference type="ARBA" id="ARBA00022679"/>
    </source>
</evidence>
<protein>
    <submittedName>
        <fullName evidence="4">Acetyltransferase family protein</fullName>
    </submittedName>
</protein>
<name>A0A127QL30_9BURK</name>
<evidence type="ECO:0000313" key="5">
    <source>
        <dbReference type="Proteomes" id="UP000071778"/>
    </source>
</evidence>
<dbReference type="InterPro" id="IPR051016">
    <property type="entry name" value="Diverse_Substrate_AcTransf"/>
</dbReference>
<accession>A0A127QL30</accession>
<keyword evidence="5" id="KW-1185">Reference proteome</keyword>
<proteinExistence type="predicted"/>
<dbReference type="PANTHER" id="PTHR10545">
    <property type="entry name" value="DIAMINE N-ACETYLTRANSFERASE"/>
    <property type="match status" value="1"/>
</dbReference>
<keyword evidence="1 4" id="KW-0808">Transferase</keyword>